<protein>
    <submittedName>
        <fullName evidence="2">2'-5' RNA ligase family protein</fullName>
    </submittedName>
</protein>
<reference evidence="2 3" key="1">
    <citation type="submission" date="2020-01" db="EMBL/GenBank/DDBJ databases">
        <title>Complete genome sequence of Chitinophaga sp. H33E-04 isolated from quinoa roots.</title>
        <authorList>
            <person name="Weon H.-Y."/>
            <person name="Lee S.A."/>
        </authorList>
    </citation>
    <scope>NUCLEOTIDE SEQUENCE [LARGE SCALE GENOMIC DNA]</scope>
    <source>
        <strain evidence="2 3">H33E-04</strain>
    </source>
</reference>
<dbReference type="KEGG" id="chih:GWR21_14505"/>
<dbReference type="Gene3D" id="3.90.1140.10">
    <property type="entry name" value="Cyclic phosphodiesterase"/>
    <property type="match status" value="1"/>
</dbReference>
<keyword evidence="2" id="KW-0436">Ligase</keyword>
<evidence type="ECO:0000256" key="1">
    <source>
        <dbReference type="SAM" id="MobiDB-lite"/>
    </source>
</evidence>
<proteinExistence type="predicted"/>
<evidence type="ECO:0000313" key="3">
    <source>
        <dbReference type="Proteomes" id="UP000476411"/>
    </source>
</evidence>
<evidence type="ECO:0000313" key="2">
    <source>
        <dbReference type="EMBL" id="QHS60760.1"/>
    </source>
</evidence>
<dbReference type="PANTHER" id="PTHR40037:SF1">
    <property type="entry name" value="PHOSPHOESTERASE SAOUHSC_00951-RELATED"/>
    <property type="match status" value="1"/>
</dbReference>
<organism evidence="2 3">
    <name type="scientific">Chitinophaga agri</name>
    <dbReference type="NCBI Taxonomy" id="2703787"/>
    <lineage>
        <taxon>Bacteria</taxon>
        <taxon>Pseudomonadati</taxon>
        <taxon>Bacteroidota</taxon>
        <taxon>Chitinophagia</taxon>
        <taxon>Chitinophagales</taxon>
        <taxon>Chitinophagaceae</taxon>
        <taxon>Chitinophaga</taxon>
    </lineage>
</organism>
<keyword evidence="3" id="KW-1185">Reference proteome</keyword>
<dbReference type="AlphaFoldDB" id="A0A6B9ZEF8"/>
<accession>A0A6B9ZEF8</accession>
<dbReference type="SUPFAM" id="SSF55144">
    <property type="entry name" value="LigT-like"/>
    <property type="match status" value="1"/>
</dbReference>
<gene>
    <name evidence="2" type="ORF">GWR21_14505</name>
</gene>
<sequence>MTYGRNDQPRHQHYGGGGRPESDERNHRTPRHHGQNNGNQYRRSRPATGPRFPPRPKPPKTESRIYFIALLPNAEVGKEIIRLKQEFAEKYEAQRALRVLPHITIQVPFTANPELEKSLCPALTTFAASIPPFEIRLHGFGGCSFTRRKVLYINVEKNEGIVHIHQQMVAFLRKDFGFSHMLARHGFNPHISLAFRDLSDAAFNRAMEEYRPRPFDAAFQVRNLYLLRHTGTSWEILQKCKLGA</sequence>
<dbReference type="InterPro" id="IPR050580">
    <property type="entry name" value="2H_phosphoesterase_YjcG-like"/>
</dbReference>
<dbReference type="PANTHER" id="PTHR40037">
    <property type="entry name" value="PHOSPHOESTERASE YJCG-RELATED"/>
    <property type="match status" value="1"/>
</dbReference>
<dbReference type="EMBL" id="CP048113">
    <property type="protein sequence ID" value="QHS60760.1"/>
    <property type="molecule type" value="Genomic_DNA"/>
</dbReference>
<dbReference type="Pfam" id="PF13563">
    <property type="entry name" value="2_5_RNA_ligase2"/>
    <property type="match status" value="1"/>
</dbReference>
<dbReference type="Proteomes" id="UP000476411">
    <property type="component" value="Chromosome"/>
</dbReference>
<dbReference type="GO" id="GO:0016874">
    <property type="term" value="F:ligase activity"/>
    <property type="evidence" value="ECO:0007669"/>
    <property type="project" value="UniProtKB-KW"/>
</dbReference>
<dbReference type="InterPro" id="IPR009097">
    <property type="entry name" value="Cyclic_Pdiesterase"/>
</dbReference>
<name>A0A6B9ZEF8_9BACT</name>
<feature type="region of interest" description="Disordered" evidence="1">
    <location>
        <begin position="1"/>
        <end position="61"/>
    </location>
</feature>
<dbReference type="RefSeq" id="WP_162332446.1">
    <property type="nucleotide sequence ID" value="NZ_CP048113.1"/>
</dbReference>